<keyword evidence="1" id="KW-1133">Transmembrane helix</keyword>
<proteinExistence type="predicted"/>
<reference evidence="2 3" key="1">
    <citation type="journal article" date="2019" name="Nat. Ecol. Evol.">
        <title>Megaphylogeny resolves global patterns of mushroom evolution.</title>
        <authorList>
            <person name="Varga T."/>
            <person name="Krizsan K."/>
            <person name="Foldi C."/>
            <person name="Dima B."/>
            <person name="Sanchez-Garcia M."/>
            <person name="Sanchez-Ramirez S."/>
            <person name="Szollosi G.J."/>
            <person name="Szarkandi J.G."/>
            <person name="Papp V."/>
            <person name="Albert L."/>
            <person name="Andreopoulos W."/>
            <person name="Angelini C."/>
            <person name="Antonin V."/>
            <person name="Barry K.W."/>
            <person name="Bougher N.L."/>
            <person name="Buchanan P."/>
            <person name="Buyck B."/>
            <person name="Bense V."/>
            <person name="Catcheside P."/>
            <person name="Chovatia M."/>
            <person name="Cooper J."/>
            <person name="Damon W."/>
            <person name="Desjardin D."/>
            <person name="Finy P."/>
            <person name="Geml J."/>
            <person name="Haridas S."/>
            <person name="Hughes K."/>
            <person name="Justo A."/>
            <person name="Karasinski D."/>
            <person name="Kautmanova I."/>
            <person name="Kiss B."/>
            <person name="Kocsube S."/>
            <person name="Kotiranta H."/>
            <person name="LaButti K.M."/>
            <person name="Lechner B.E."/>
            <person name="Liimatainen K."/>
            <person name="Lipzen A."/>
            <person name="Lukacs Z."/>
            <person name="Mihaltcheva S."/>
            <person name="Morgado L.N."/>
            <person name="Niskanen T."/>
            <person name="Noordeloos M.E."/>
            <person name="Ohm R.A."/>
            <person name="Ortiz-Santana B."/>
            <person name="Ovrebo C."/>
            <person name="Racz N."/>
            <person name="Riley R."/>
            <person name="Savchenko A."/>
            <person name="Shiryaev A."/>
            <person name="Soop K."/>
            <person name="Spirin V."/>
            <person name="Szebenyi C."/>
            <person name="Tomsovsky M."/>
            <person name="Tulloss R.E."/>
            <person name="Uehling J."/>
            <person name="Grigoriev I.V."/>
            <person name="Vagvolgyi C."/>
            <person name="Papp T."/>
            <person name="Martin F.M."/>
            <person name="Miettinen O."/>
            <person name="Hibbett D.S."/>
            <person name="Nagy L.G."/>
        </authorList>
    </citation>
    <scope>NUCLEOTIDE SEQUENCE [LARGE SCALE GENOMIC DNA]</scope>
    <source>
        <strain evidence="2 3">CBS 309.79</strain>
    </source>
</reference>
<evidence type="ECO:0000313" key="3">
    <source>
        <dbReference type="Proteomes" id="UP000305067"/>
    </source>
</evidence>
<sequence>MSPINIDTQHRAPMNALAASSTILSPKIILVVTLLLAIGATIIAVLHPRVSLIRLQDRVEKMKDSWSTLRSISAGNLQTHEREMNRLLREFRQLERIISWYLEMHSRGG</sequence>
<dbReference type="AlphaFoldDB" id="A0A5C3QMU1"/>
<evidence type="ECO:0000256" key="1">
    <source>
        <dbReference type="SAM" id="Phobius"/>
    </source>
</evidence>
<keyword evidence="1" id="KW-0812">Transmembrane</keyword>
<dbReference type="EMBL" id="ML178820">
    <property type="protein sequence ID" value="TFL03285.1"/>
    <property type="molecule type" value="Genomic_DNA"/>
</dbReference>
<gene>
    <name evidence="2" type="ORF">BDV98DRAFT_591178</name>
</gene>
<organism evidence="2 3">
    <name type="scientific">Pterulicium gracile</name>
    <dbReference type="NCBI Taxonomy" id="1884261"/>
    <lineage>
        <taxon>Eukaryota</taxon>
        <taxon>Fungi</taxon>
        <taxon>Dikarya</taxon>
        <taxon>Basidiomycota</taxon>
        <taxon>Agaricomycotina</taxon>
        <taxon>Agaricomycetes</taxon>
        <taxon>Agaricomycetidae</taxon>
        <taxon>Agaricales</taxon>
        <taxon>Pleurotineae</taxon>
        <taxon>Pterulaceae</taxon>
        <taxon>Pterulicium</taxon>
    </lineage>
</organism>
<keyword evidence="1" id="KW-0472">Membrane</keyword>
<protein>
    <submittedName>
        <fullName evidence="2">Uncharacterized protein</fullName>
    </submittedName>
</protein>
<dbReference type="Proteomes" id="UP000305067">
    <property type="component" value="Unassembled WGS sequence"/>
</dbReference>
<name>A0A5C3QMU1_9AGAR</name>
<evidence type="ECO:0000313" key="2">
    <source>
        <dbReference type="EMBL" id="TFL03285.1"/>
    </source>
</evidence>
<keyword evidence="3" id="KW-1185">Reference proteome</keyword>
<feature type="transmembrane region" description="Helical" evidence="1">
    <location>
        <begin position="28"/>
        <end position="46"/>
    </location>
</feature>
<accession>A0A5C3QMU1</accession>